<evidence type="ECO:0000256" key="4">
    <source>
        <dbReference type="ARBA" id="ARBA00023237"/>
    </source>
</evidence>
<proteinExistence type="inferred from homology"/>
<dbReference type="PANTHER" id="PTHR40980:SF3">
    <property type="entry name" value="TONB-DEPENDENT RECEPTOR-LIKE BETA-BARREL DOMAIN-CONTAINING PROTEIN"/>
    <property type="match status" value="1"/>
</dbReference>
<organism evidence="10 11">
    <name type="scientific">Nitrospirillum viridazoti CBAmc</name>
    <dbReference type="NCBI Taxonomy" id="1441467"/>
    <lineage>
        <taxon>Bacteria</taxon>
        <taxon>Pseudomonadati</taxon>
        <taxon>Pseudomonadota</taxon>
        <taxon>Alphaproteobacteria</taxon>
        <taxon>Rhodospirillales</taxon>
        <taxon>Azospirillaceae</taxon>
        <taxon>Nitrospirillum</taxon>
        <taxon>Nitrospirillum viridazoti</taxon>
    </lineage>
</organism>
<gene>
    <name evidence="10" type="ORF">Y958_30865</name>
</gene>
<evidence type="ECO:0000259" key="9">
    <source>
        <dbReference type="Pfam" id="PF13505"/>
    </source>
</evidence>
<evidence type="ECO:0000256" key="2">
    <source>
        <dbReference type="ARBA" id="ARBA00022729"/>
    </source>
</evidence>
<dbReference type="Gene3D" id="2.40.170.20">
    <property type="entry name" value="TonB-dependent receptor, beta-barrel domain"/>
    <property type="match status" value="1"/>
</dbReference>
<dbReference type="GO" id="GO:0009279">
    <property type="term" value="C:cell outer membrane"/>
    <property type="evidence" value="ECO:0007669"/>
    <property type="project" value="UniProtKB-SubCell"/>
</dbReference>
<evidence type="ECO:0000256" key="3">
    <source>
        <dbReference type="ARBA" id="ARBA00023136"/>
    </source>
</evidence>
<evidence type="ECO:0000256" key="1">
    <source>
        <dbReference type="ARBA" id="ARBA00004442"/>
    </source>
</evidence>
<dbReference type="AlphaFoldDB" id="A0A248K3B7"/>
<evidence type="ECO:0000256" key="5">
    <source>
        <dbReference type="RuleBase" id="RU003357"/>
    </source>
</evidence>
<dbReference type="Pfam" id="PF13505">
    <property type="entry name" value="OMP_b-brl"/>
    <property type="match status" value="1"/>
</dbReference>
<feature type="region of interest" description="Disordered" evidence="6">
    <location>
        <begin position="58"/>
        <end position="78"/>
    </location>
</feature>
<comment type="similarity">
    <text evidence="5">Belongs to the TonB-dependent receptor family.</text>
</comment>
<feature type="region of interest" description="Disordered" evidence="6">
    <location>
        <begin position="1"/>
        <end position="23"/>
    </location>
</feature>
<dbReference type="Pfam" id="PF00593">
    <property type="entry name" value="TonB_dep_Rec_b-barrel"/>
    <property type="match status" value="1"/>
</dbReference>
<dbReference type="InterPro" id="IPR000531">
    <property type="entry name" value="Beta-barrel_TonB"/>
</dbReference>
<feature type="domain" description="Outer membrane protein beta-barrel" evidence="9">
    <location>
        <begin position="226"/>
        <end position="375"/>
    </location>
</feature>
<dbReference type="NCBIfam" id="TIGR01782">
    <property type="entry name" value="TonB-Xanth-Caul"/>
    <property type="match status" value="1"/>
</dbReference>
<dbReference type="Proteomes" id="UP000197153">
    <property type="component" value="Chromosome 4"/>
</dbReference>
<accession>A0A248K3B7</accession>
<keyword evidence="10" id="KW-0675">Receptor</keyword>
<dbReference type="EMBL" id="CP022113">
    <property type="protein sequence ID" value="ASG25340.1"/>
    <property type="molecule type" value="Genomic_DNA"/>
</dbReference>
<dbReference type="Pfam" id="PF07715">
    <property type="entry name" value="Plug"/>
    <property type="match status" value="1"/>
</dbReference>
<keyword evidence="3 5" id="KW-0472">Membrane</keyword>
<evidence type="ECO:0000256" key="6">
    <source>
        <dbReference type="SAM" id="MobiDB-lite"/>
    </source>
</evidence>
<sequence length="1063" mass="113911">MGCGREPWPAAGPAHPRIPPREGTRMYGELKMLRRLLMGAASCAALAATLAAPTAFAQSTQPAAPDPQAAPQATPAEQGGVEEIIVTGFRKSLADALENKRQSNLIIESVTAEDMGKMPDQDIAESLQRLSGVQIDRDNGQGTRVRIRGLSQNVTVLNDEPFLSGLEAYASGEGSGGGGNTATNSLEAIPSDLIAGVDVYKSPQASLVEGGMGGIINLKTRSALDTPQGWTVGGNFRMTTGEHARMEDWTPIGAIVGTYNFNNRIGITAAFSYSETDTHSDMMQGQNRSGWAIEPAAGTSSNPMATIPQKYISPELLYFTDRDTDRTRISGQLGIDYAVTDSLTLNADWLHSTYDILTQEASNKLWFNSNGLGLGIDPSQPYSIDSNGVIKSATIRALGAEGDSDVQNVHLTADNFHFGGKWDNGGPFRAKFKVAYATSEYNSDSAQQDVEYSQYNAAQPCATSPNGYCNAPLNPSAPGGSSPVSHGPAYSFNYVNNGTLPSVSYNAPYADLISNPNNAVFKSAWAWNIHSKDDLWSGHADGEYDADFIKAIKTTFTAGVRYTDDKINYSLSHYELDKSSAGQTGYCSNGTCYGTYGYYMDPAILNEGMTNAATGATAGGNFVGASGAPSQTPPVIPAQTALSAPNRAQLVKNFFPTGNAGSSILVQNLSQMQNPVQWLQGNFPQFPGKMVRDPINSFVIESQRVSGYAMADMGSKEDRFHLNIGARIVDTVQKVTAGALPANPIYISDESWDGSNAITNPDVVTAERHYTDILPSMNLVLDVAPDQKVRFSAARVMSPPSPYDLGRGAQYNFTRETNTAGKQGFAFVGGSGGNPNLDPFRATQIDIGYEWYFGEQGALTFGGFYKSIDTFIQTQTTSITVMDDFGGSTAGFTAPSNGAGGSIKGFEIGAQYAFDFGVGFNANYTYSLSTSSTHTDFAQDLPIPGVSLHALTAQTYYQKGGLEARLSYSWRSSAVNGDAIGSTFAILDATTNKSVTYGVFSRPYGQLDAQIAYQFTPEFGITFEAINLTDESQETYLQFKNQPFTYVNAGRRFMLGGRFKFGG</sequence>
<feature type="domain" description="TonB-dependent receptor plug" evidence="8">
    <location>
        <begin position="101"/>
        <end position="214"/>
    </location>
</feature>
<keyword evidence="4" id="KW-0998">Cell outer membrane</keyword>
<dbReference type="SUPFAM" id="SSF56935">
    <property type="entry name" value="Porins"/>
    <property type="match status" value="1"/>
</dbReference>
<dbReference type="InterPro" id="IPR036942">
    <property type="entry name" value="Beta-barrel_TonB_sf"/>
</dbReference>
<keyword evidence="5" id="KW-0798">TonB box</keyword>
<keyword evidence="2" id="KW-0732">Signal</keyword>
<evidence type="ECO:0000313" key="10">
    <source>
        <dbReference type="EMBL" id="ASG25340.1"/>
    </source>
</evidence>
<dbReference type="KEGG" id="nao:Y958_30865"/>
<dbReference type="PANTHER" id="PTHR40980">
    <property type="entry name" value="PLUG DOMAIN-CONTAINING PROTEIN"/>
    <property type="match status" value="1"/>
</dbReference>
<evidence type="ECO:0000259" key="7">
    <source>
        <dbReference type="Pfam" id="PF00593"/>
    </source>
</evidence>
<dbReference type="InterPro" id="IPR037066">
    <property type="entry name" value="Plug_dom_sf"/>
</dbReference>
<comment type="subcellular location">
    <subcellularLocation>
        <location evidence="1 5">Cell outer membrane</location>
    </subcellularLocation>
</comment>
<dbReference type="InterPro" id="IPR010104">
    <property type="entry name" value="TonB_rcpt_bac"/>
</dbReference>
<reference evidence="10 11" key="1">
    <citation type="submission" date="2017-06" db="EMBL/GenBank/DDBJ databases">
        <title>Complete genome sequence of Nitrospirillum amazonense strain CBAmC, an endophytic nitrogen-fixing and plant growth-promoting bacterium, isolated from sugarcane.</title>
        <authorList>
            <person name="Schwab S."/>
            <person name="dos Santos Teixeira K.R."/>
            <person name="Simoes Araujo J.L."/>
            <person name="Soares Vidal M."/>
            <person name="Borges de Freitas H.R."/>
            <person name="Rivello Crivelaro A.L."/>
            <person name="Bueno de Camargo Nunes A."/>
            <person name="dos Santos C.M."/>
            <person name="Palmeira da Silva Rosa D."/>
            <person name="da Silva Padilha D."/>
            <person name="da Silva E."/>
            <person name="Araujo Terra L."/>
            <person name="Soares Mendes V."/>
            <person name="Farinelli L."/>
            <person name="Magalhaes Cruz L."/>
            <person name="Baldani J.I."/>
        </authorList>
    </citation>
    <scope>NUCLEOTIDE SEQUENCE [LARGE SCALE GENOMIC DNA]</scope>
    <source>
        <strain evidence="10 11">CBAmC</strain>
    </source>
</reference>
<dbReference type="InterPro" id="IPR012910">
    <property type="entry name" value="Plug_dom"/>
</dbReference>
<dbReference type="InterPro" id="IPR027385">
    <property type="entry name" value="Beta-barrel_OMP"/>
</dbReference>
<feature type="domain" description="TonB-dependent receptor-like beta-barrel" evidence="7">
    <location>
        <begin position="493"/>
        <end position="1028"/>
    </location>
</feature>
<protein>
    <submittedName>
        <fullName evidence="10">TonB-dependent receptor</fullName>
    </submittedName>
</protein>
<evidence type="ECO:0000313" key="11">
    <source>
        <dbReference type="Proteomes" id="UP000197153"/>
    </source>
</evidence>
<evidence type="ECO:0000259" key="8">
    <source>
        <dbReference type="Pfam" id="PF07715"/>
    </source>
</evidence>
<name>A0A248K3B7_9PROT</name>
<keyword evidence="11" id="KW-1185">Reference proteome</keyword>
<dbReference type="Gene3D" id="2.170.130.10">
    <property type="entry name" value="TonB-dependent receptor, plug domain"/>
    <property type="match status" value="1"/>
</dbReference>